<comment type="subcellular location">
    <subcellularLocation>
        <location evidence="1">Membrane</location>
        <topology evidence="1">Multi-pass membrane protein</topology>
    </subcellularLocation>
</comment>
<evidence type="ECO:0000256" key="3">
    <source>
        <dbReference type="ARBA" id="ARBA00022989"/>
    </source>
</evidence>
<evidence type="ECO:0000313" key="6">
    <source>
        <dbReference type="EMBL" id="TGN24266.1"/>
    </source>
</evidence>
<gene>
    <name evidence="6" type="ORF">E4J94_13545</name>
</gene>
<keyword evidence="2 5" id="KW-0812">Transmembrane</keyword>
<dbReference type="OrthoDB" id="102112at2"/>
<keyword evidence="3 5" id="KW-1133">Transmembrane helix</keyword>
<proteinExistence type="predicted"/>
<reference evidence="6 7" key="1">
    <citation type="submission" date="2019-03" db="EMBL/GenBank/DDBJ databases">
        <title>Empedobacter tilapiae sp. nov., isolated from an intestine of Nile tilapia Oreochromis niloticus.</title>
        <authorList>
            <person name="Kim Y.-O."/>
            <person name="Yoon J.-H."/>
        </authorList>
    </citation>
    <scope>NUCLEOTIDE SEQUENCE [LARGE SCALE GENOMIC DNA]</scope>
    <source>
        <strain evidence="6 7">MRS2</strain>
    </source>
</reference>
<name>A0A4Z1B1Q2_9FLAO</name>
<dbReference type="EMBL" id="SRPE01000010">
    <property type="protein sequence ID" value="TGN24266.1"/>
    <property type="molecule type" value="Genomic_DNA"/>
</dbReference>
<feature type="transmembrane region" description="Helical" evidence="5">
    <location>
        <begin position="7"/>
        <end position="25"/>
    </location>
</feature>
<keyword evidence="7" id="KW-1185">Reference proteome</keyword>
<dbReference type="AlphaFoldDB" id="A0A4Z1B1Q2"/>
<accession>A0A4Z1B1Q2</accession>
<feature type="transmembrane region" description="Helical" evidence="5">
    <location>
        <begin position="85"/>
        <end position="104"/>
    </location>
</feature>
<protein>
    <submittedName>
        <fullName evidence="6">DoxX family membrane protein</fullName>
    </submittedName>
</protein>
<organism evidence="6 7">
    <name type="scientific">Empedobacter tilapiae</name>
    <dbReference type="NCBI Taxonomy" id="2491114"/>
    <lineage>
        <taxon>Bacteria</taxon>
        <taxon>Pseudomonadati</taxon>
        <taxon>Bacteroidota</taxon>
        <taxon>Flavobacteriia</taxon>
        <taxon>Flavobacteriales</taxon>
        <taxon>Weeksellaceae</taxon>
        <taxon>Empedobacter</taxon>
    </lineage>
</organism>
<evidence type="ECO:0000256" key="4">
    <source>
        <dbReference type="ARBA" id="ARBA00023136"/>
    </source>
</evidence>
<comment type="caution">
    <text evidence="6">The sequence shown here is derived from an EMBL/GenBank/DDBJ whole genome shotgun (WGS) entry which is preliminary data.</text>
</comment>
<dbReference type="Pfam" id="PF07681">
    <property type="entry name" value="DoxX"/>
    <property type="match status" value="1"/>
</dbReference>
<dbReference type="InterPro" id="IPR032808">
    <property type="entry name" value="DoxX"/>
</dbReference>
<evidence type="ECO:0000256" key="1">
    <source>
        <dbReference type="ARBA" id="ARBA00004141"/>
    </source>
</evidence>
<evidence type="ECO:0000256" key="5">
    <source>
        <dbReference type="SAM" id="Phobius"/>
    </source>
</evidence>
<evidence type="ECO:0000256" key="2">
    <source>
        <dbReference type="ARBA" id="ARBA00022692"/>
    </source>
</evidence>
<sequence length="144" mass="16937">MENISKKIGIAISYLFRAFLAYVYIPHGYEKLTITIDPQEYIDFGLKGDFLDFYLIWERTGFIWVIGMAQLVGGLLLLPKRTSFFGAIWLFPVSIGMFFSHVYISHAVDFLYFDLIILVLNLYLIFEHFNLLKTVFFQPQKTWI</sequence>
<dbReference type="RefSeq" id="WP_135836336.1">
    <property type="nucleotide sequence ID" value="NZ_SRPE01000010.1"/>
</dbReference>
<dbReference type="GO" id="GO:0016020">
    <property type="term" value="C:membrane"/>
    <property type="evidence" value="ECO:0007669"/>
    <property type="project" value="UniProtKB-SubCell"/>
</dbReference>
<dbReference type="Proteomes" id="UP000297998">
    <property type="component" value="Unassembled WGS sequence"/>
</dbReference>
<feature type="transmembrane region" description="Helical" evidence="5">
    <location>
        <begin position="61"/>
        <end position="78"/>
    </location>
</feature>
<evidence type="ECO:0000313" key="7">
    <source>
        <dbReference type="Proteomes" id="UP000297998"/>
    </source>
</evidence>
<feature type="transmembrane region" description="Helical" evidence="5">
    <location>
        <begin position="110"/>
        <end position="126"/>
    </location>
</feature>
<keyword evidence="4 5" id="KW-0472">Membrane</keyword>